<accession>A0A0P7W2E5</accession>
<protein>
    <submittedName>
        <fullName evidence="1">Uncharacterized protein</fullName>
    </submittedName>
</protein>
<name>A0A0P7W2E5_9RHOB</name>
<evidence type="ECO:0000313" key="1">
    <source>
        <dbReference type="EMBL" id="KPP94168.1"/>
    </source>
</evidence>
<dbReference type="EMBL" id="LJSG01000006">
    <property type="protein sequence ID" value="KPP94168.1"/>
    <property type="molecule type" value="Genomic_DNA"/>
</dbReference>
<gene>
    <name evidence="1" type="ORF">HLUCCA05_12675</name>
</gene>
<reference evidence="1 2" key="1">
    <citation type="submission" date="2015-09" db="EMBL/GenBank/DDBJ databases">
        <title>Identification and resolution of microdiversity through metagenomic sequencing of parallel consortia.</title>
        <authorList>
            <person name="Nelson W.C."/>
            <person name="Romine M.F."/>
            <person name="Lindemann S.R."/>
        </authorList>
    </citation>
    <scope>NUCLEOTIDE SEQUENCE [LARGE SCALE GENOMIC DNA]</scope>
    <source>
        <strain evidence="1">HL-91</strain>
    </source>
</reference>
<dbReference type="Proteomes" id="UP000050413">
    <property type="component" value="Unassembled WGS sequence"/>
</dbReference>
<evidence type="ECO:0000313" key="2">
    <source>
        <dbReference type="Proteomes" id="UP000050413"/>
    </source>
</evidence>
<sequence>MAIFDIEKDDLLRLSDVLLEELIARLAEAEVAAQGHSPANVSWSGSIKARDEGIDIHVQVDTPELNTGFLCRPDTILQSKKDSMPKSAITAEMMKNGELTSTISNQAKIRGGYVIVSLADDCSPPMKKDRLDEMRAVVANDPNANNIHLDFFDRSKLAQWLRQHPSVLLWVKGKLGQGYSGWQPYGAWSNPPKGSPDTLISAPGVAVHLPTERGQKLSIEDAIEPMRRLIRTSKKATRITGLSGVGKTRIVQALFDETVGVDPLDRTIAVYVDTGQNPDPSASAMLDRLIAEGRRAIMILDNCPSDLHSALASKVSAASGNVSLITVEYDIRDDKPQTTEVIHIEAIGPEVAEELLLRRFPSIGQGNARRVAEFSDGNARVALAIAERVEQGESLADLSDEELFNRLFQQRKGEDGDLREQAETLSLVYSFSVSDPEVGRNELEVLGSISGHSKGQLFRAVNKLADRHIVQKRAHWRAILPHAVANRLARTALGSVPVTNLRSTFEAPGNGRLLMSFAHRLGLMHDHPVAKEIVEAWLQPGNLLGHISQLDENGSRILDYVGPVAPDALLDRIEAELTAPDFRGMEPRHNPRRTTILNLLKSLAYEPHAFDRCVSLLICIADHEDENNNYDAVRSKISGFFQPYLSGTHASLGQRLAVVEDCLGSQDIRRRSLGIKLLSTALDGPSWTGSGLNEFGARPRDYGYCPNHDQLVDWRTSFVNLAVRLANSDDQDMKTRARRVLANEFRGLWHHEAMREKLVEAARVINDHMPWGEGWKAVRSIIYFDYRNQKDEAEPEPLPRSLADLDRDLEPHDLIAKIKTYVLGKGHDCWTLDDAFDDSSDNKYRDAENRLAAKAIDLGESFATSDHKLNDLGSELFSTEWMPYRRAFGKGLAKGSHNFRESWKDLLEQLARTTGSHHDFSVIGGFIEEVAAQDYTLSKELLDECAAHSELRTVLVALHPSNSFTEADLDRCMALLDNQEVGTWMFGPILWRDNYAHLPSERLLELAQKLLSKANGDETLLEALSMKLHGKNSTEDVLGLEFRKLGLKAGSCRECCGNFLAAISGHVIFRFLRRRGQEAWVR</sequence>
<feature type="non-terminal residue" evidence="1">
    <location>
        <position position="1082"/>
    </location>
</feature>
<dbReference type="SUPFAM" id="SSF52540">
    <property type="entry name" value="P-loop containing nucleoside triphosphate hydrolases"/>
    <property type="match status" value="1"/>
</dbReference>
<comment type="caution">
    <text evidence="1">The sequence shown here is derived from an EMBL/GenBank/DDBJ whole genome shotgun (WGS) entry which is preliminary data.</text>
</comment>
<dbReference type="InterPro" id="IPR027417">
    <property type="entry name" value="P-loop_NTPase"/>
</dbReference>
<proteinExistence type="predicted"/>
<organism evidence="1 2">
    <name type="scientific">Roseibaca calidilacus</name>
    <dbReference type="NCBI Taxonomy" id="1666912"/>
    <lineage>
        <taxon>Bacteria</taxon>
        <taxon>Pseudomonadati</taxon>
        <taxon>Pseudomonadota</taxon>
        <taxon>Alphaproteobacteria</taxon>
        <taxon>Rhodobacterales</taxon>
        <taxon>Paracoccaceae</taxon>
        <taxon>Roseinatronobacter</taxon>
    </lineage>
</organism>
<dbReference type="AlphaFoldDB" id="A0A0P7W2E5"/>